<dbReference type="Pfam" id="PF00664">
    <property type="entry name" value="ABC_membrane"/>
    <property type="match status" value="1"/>
</dbReference>
<dbReference type="SMART" id="SM00382">
    <property type="entry name" value="AAA"/>
    <property type="match status" value="1"/>
</dbReference>
<organism evidence="10 11">
    <name type="scientific">Candidatus Eisenbergiella merdavium</name>
    <dbReference type="NCBI Taxonomy" id="2838551"/>
    <lineage>
        <taxon>Bacteria</taxon>
        <taxon>Bacillati</taxon>
        <taxon>Bacillota</taxon>
        <taxon>Clostridia</taxon>
        <taxon>Lachnospirales</taxon>
        <taxon>Lachnospiraceae</taxon>
        <taxon>Eisenbergiella</taxon>
    </lineage>
</organism>
<feature type="transmembrane region" description="Helical" evidence="7">
    <location>
        <begin position="163"/>
        <end position="181"/>
    </location>
</feature>
<dbReference type="InterPro" id="IPR011527">
    <property type="entry name" value="ABC1_TM_dom"/>
</dbReference>
<protein>
    <submittedName>
        <fullName evidence="10">ABC transporter ATP-binding protein/permease</fullName>
    </submittedName>
</protein>
<dbReference type="GO" id="GO:0005524">
    <property type="term" value="F:ATP binding"/>
    <property type="evidence" value="ECO:0007669"/>
    <property type="project" value="UniProtKB-KW"/>
</dbReference>
<dbReference type="InterPro" id="IPR036640">
    <property type="entry name" value="ABC1_TM_sf"/>
</dbReference>
<dbReference type="SUPFAM" id="SSF90123">
    <property type="entry name" value="ABC transporter transmembrane region"/>
    <property type="match status" value="1"/>
</dbReference>
<evidence type="ECO:0000256" key="2">
    <source>
        <dbReference type="ARBA" id="ARBA00022692"/>
    </source>
</evidence>
<dbReference type="InterPro" id="IPR003439">
    <property type="entry name" value="ABC_transporter-like_ATP-bd"/>
</dbReference>
<feature type="transmembrane region" description="Helical" evidence="7">
    <location>
        <begin position="254"/>
        <end position="271"/>
    </location>
</feature>
<dbReference type="PANTHER" id="PTHR24221:SF654">
    <property type="entry name" value="ATP-BINDING CASSETTE SUB-FAMILY B MEMBER 6"/>
    <property type="match status" value="1"/>
</dbReference>
<proteinExistence type="predicted"/>
<feature type="domain" description="ABC transmembrane type-1" evidence="9">
    <location>
        <begin position="23"/>
        <end position="300"/>
    </location>
</feature>
<feature type="transmembrane region" description="Helical" evidence="7">
    <location>
        <begin position="60"/>
        <end position="78"/>
    </location>
</feature>
<dbReference type="Pfam" id="PF00005">
    <property type="entry name" value="ABC_tran"/>
    <property type="match status" value="1"/>
</dbReference>
<dbReference type="Gene3D" id="1.20.1560.10">
    <property type="entry name" value="ABC transporter type 1, transmembrane domain"/>
    <property type="match status" value="1"/>
</dbReference>
<keyword evidence="5 7" id="KW-1133">Transmembrane helix</keyword>
<name>A0A9D2NK53_9FIRM</name>
<dbReference type="GO" id="GO:0005886">
    <property type="term" value="C:plasma membrane"/>
    <property type="evidence" value="ECO:0007669"/>
    <property type="project" value="UniProtKB-SubCell"/>
</dbReference>
<evidence type="ECO:0000259" key="9">
    <source>
        <dbReference type="PROSITE" id="PS50929"/>
    </source>
</evidence>
<keyword evidence="4 10" id="KW-0067">ATP-binding</keyword>
<dbReference type="GO" id="GO:0140359">
    <property type="term" value="F:ABC-type transporter activity"/>
    <property type="evidence" value="ECO:0007669"/>
    <property type="project" value="InterPro"/>
</dbReference>
<dbReference type="PANTHER" id="PTHR24221">
    <property type="entry name" value="ATP-BINDING CASSETTE SUB-FAMILY B"/>
    <property type="match status" value="1"/>
</dbReference>
<dbReference type="AlphaFoldDB" id="A0A9D2NK53"/>
<comment type="subcellular location">
    <subcellularLocation>
        <location evidence="1">Cell membrane</location>
        <topology evidence="1">Multi-pass membrane protein</topology>
    </subcellularLocation>
</comment>
<dbReference type="InterPro" id="IPR027417">
    <property type="entry name" value="P-loop_NTPase"/>
</dbReference>
<evidence type="ECO:0000313" key="11">
    <source>
        <dbReference type="Proteomes" id="UP000823891"/>
    </source>
</evidence>
<dbReference type="PROSITE" id="PS50893">
    <property type="entry name" value="ABC_TRANSPORTER_2"/>
    <property type="match status" value="1"/>
</dbReference>
<dbReference type="InterPro" id="IPR017871">
    <property type="entry name" value="ABC_transporter-like_CS"/>
</dbReference>
<dbReference type="PROSITE" id="PS50929">
    <property type="entry name" value="ABC_TM1F"/>
    <property type="match status" value="1"/>
</dbReference>
<dbReference type="Proteomes" id="UP000823891">
    <property type="component" value="Unassembled WGS sequence"/>
</dbReference>
<sequence length="628" mass="71032">MKKIFLFDGVKIIFRADAAAAGLFFLLRLLQALVPTLQTLAVAAFIDRVTMRETSQAADVGVMLLLLLLVALVAFSWLSKSLTGLLEQHMEMRLRASFKPGLVEKISRFSYEVMENGSLRDKISRVSQNAEGRVREAYGSLLLLLELIVKAGGILVILFTQVWWLAFVFLAVSVPCFFISIRSGKENYEAQADVTKENRLNEYYNEMLKGREYVDERTLFGYQREYRERFLLQYERARRYTTAVRLKWFVKMKAGSMAVITVSAVSLAVMIPLTLNGALSLGMFIALTNAVFGIVQNMSWDLTYSIDKAAWYQNYFRELSEVFALPEDAVGEGKAEKEGKKKEDTEKENTEKEEFRTLEFQNVSFRYPGTERYILKNLSFQLQAGKKYALVGANGAGKTTIVKLINGLYRDYEGKILVNGKDIRNFGRDFLSNVFQDFARYPVSIRENITIGRKDAVSDEELWAAVEKVGLTRTIENLKDGLDTVLGKAKEESLDLSGGQWQKLALARCALSRGELRILDEPTSAMDPVYESEIYQSFRRMSEGKTVLLITHRLASVKMSDHIFVISDGTVAEEGSHAQLMEAERAMPEGGAMSEEQAMQEEAVPGSGLYRRMYEEQAKWYEEGGARV</sequence>
<reference evidence="10" key="1">
    <citation type="journal article" date="2021" name="PeerJ">
        <title>Extensive microbial diversity within the chicken gut microbiome revealed by metagenomics and culture.</title>
        <authorList>
            <person name="Gilroy R."/>
            <person name="Ravi A."/>
            <person name="Getino M."/>
            <person name="Pursley I."/>
            <person name="Horton D.L."/>
            <person name="Alikhan N.F."/>
            <person name="Baker D."/>
            <person name="Gharbi K."/>
            <person name="Hall N."/>
            <person name="Watson M."/>
            <person name="Adriaenssens E.M."/>
            <person name="Foster-Nyarko E."/>
            <person name="Jarju S."/>
            <person name="Secka A."/>
            <person name="Antonio M."/>
            <person name="Oren A."/>
            <person name="Chaudhuri R.R."/>
            <person name="La Ragione R."/>
            <person name="Hildebrand F."/>
            <person name="Pallen M.J."/>
        </authorList>
    </citation>
    <scope>NUCLEOTIDE SEQUENCE</scope>
    <source>
        <strain evidence="10">USAMLcec2-132</strain>
    </source>
</reference>
<dbReference type="SUPFAM" id="SSF52540">
    <property type="entry name" value="P-loop containing nucleoside triphosphate hydrolases"/>
    <property type="match status" value="1"/>
</dbReference>
<dbReference type="PROSITE" id="PS00211">
    <property type="entry name" value="ABC_TRANSPORTER_1"/>
    <property type="match status" value="1"/>
</dbReference>
<evidence type="ECO:0000256" key="6">
    <source>
        <dbReference type="ARBA" id="ARBA00023136"/>
    </source>
</evidence>
<evidence type="ECO:0000256" key="5">
    <source>
        <dbReference type="ARBA" id="ARBA00022989"/>
    </source>
</evidence>
<dbReference type="GO" id="GO:0034040">
    <property type="term" value="F:ATPase-coupled lipid transmembrane transporter activity"/>
    <property type="evidence" value="ECO:0007669"/>
    <property type="project" value="TreeGrafter"/>
</dbReference>
<gene>
    <name evidence="10" type="ORF">H9761_17185</name>
</gene>
<dbReference type="EMBL" id="DWWS01000065">
    <property type="protein sequence ID" value="HJC25405.1"/>
    <property type="molecule type" value="Genomic_DNA"/>
</dbReference>
<reference evidence="10" key="2">
    <citation type="submission" date="2021-04" db="EMBL/GenBank/DDBJ databases">
        <authorList>
            <person name="Gilroy R."/>
        </authorList>
    </citation>
    <scope>NUCLEOTIDE SEQUENCE</scope>
    <source>
        <strain evidence="10">USAMLcec2-132</strain>
    </source>
</reference>
<evidence type="ECO:0000256" key="3">
    <source>
        <dbReference type="ARBA" id="ARBA00022741"/>
    </source>
</evidence>
<evidence type="ECO:0000313" key="10">
    <source>
        <dbReference type="EMBL" id="HJC25405.1"/>
    </source>
</evidence>
<dbReference type="InterPro" id="IPR003593">
    <property type="entry name" value="AAA+_ATPase"/>
</dbReference>
<keyword evidence="3" id="KW-0547">Nucleotide-binding</keyword>
<evidence type="ECO:0000256" key="1">
    <source>
        <dbReference type="ARBA" id="ARBA00004651"/>
    </source>
</evidence>
<dbReference type="GO" id="GO:0016887">
    <property type="term" value="F:ATP hydrolysis activity"/>
    <property type="evidence" value="ECO:0007669"/>
    <property type="project" value="InterPro"/>
</dbReference>
<comment type="caution">
    <text evidence="10">The sequence shown here is derived from an EMBL/GenBank/DDBJ whole genome shotgun (WGS) entry which is preliminary data.</text>
</comment>
<accession>A0A9D2NK53</accession>
<evidence type="ECO:0000256" key="7">
    <source>
        <dbReference type="SAM" id="Phobius"/>
    </source>
</evidence>
<feature type="transmembrane region" description="Helical" evidence="7">
    <location>
        <begin position="137"/>
        <end position="157"/>
    </location>
</feature>
<evidence type="ECO:0000259" key="8">
    <source>
        <dbReference type="PROSITE" id="PS50893"/>
    </source>
</evidence>
<keyword evidence="6 7" id="KW-0472">Membrane</keyword>
<dbReference type="InterPro" id="IPR039421">
    <property type="entry name" value="Type_1_exporter"/>
</dbReference>
<evidence type="ECO:0000256" key="4">
    <source>
        <dbReference type="ARBA" id="ARBA00022840"/>
    </source>
</evidence>
<feature type="domain" description="ABC transporter" evidence="8">
    <location>
        <begin position="358"/>
        <end position="593"/>
    </location>
</feature>
<dbReference type="Gene3D" id="3.40.50.300">
    <property type="entry name" value="P-loop containing nucleotide triphosphate hydrolases"/>
    <property type="match status" value="1"/>
</dbReference>
<keyword evidence="2 7" id="KW-0812">Transmembrane</keyword>